<evidence type="ECO:0000256" key="4">
    <source>
        <dbReference type="ARBA" id="ARBA00022989"/>
    </source>
</evidence>
<reference evidence="9 10" key="1">
    <citation type="submission" date="2018-06" db="EMBL/GenBank/DDBJ databases">
        <authorList>
            <consortium name="Pathogen Informatics"/>
            <person name="Doyle S."/>
        </authorList>
    </citation>
    <scope>NUCLEOTIDE SEQUENCE [LARGE SCALE GENOMIC DNA]</scope>
    <source>
        <strain evidence="9 10">NCTC12112</strain>
    </source>
</reference>
<dbReference type="GO" id="GO:0017038">
    <property type="term" value="P:protein import"/>
    <property type="evidence" value="ECO:0007669"/>
    <property type="project" value="TreeGrafter"/>
</dbReference>
<dbReference type="EMBL" id="LS483487">
    <property type="protein sequence ID" value="SQJ02593.1"/>
    <property type="molecule type" value="Genomic_DNA"/>
</dbReference>
<evidence type="ECO:0000256" key="6">
    <source>
        <dbReference type="RuleBase" id="RU004057"/>
    </source>
</evidence>
<keyword evidence="2" id="KW-1003">Cell membrane</keyword>
<evidence type="ECO:0000256" key="2">
    <source>
        <dbReference type="ARBA" id="ARBA00022475"/>
    </source>
</evidence>
<name>A0AAX1TVL9_9FUSO</name>
<dbReference type="KEGG" id="ful:C4N20_14565"/>
<feature type="transmembrane region" description="Helical" evidence="7">
    <location>
        <begin position="157"/>
        <end position="182"/>
    </location>
</feature>
<evidence type="ECO:0000256" key="3">
    <source>
        <dbReference type="ARBA" id="ARBA00022692"/>
    </source>
</evidence>
<feature type="domain" description="MotA/TolQ/ExbB proton channel" evidence="8">
    <location>
        <begin position="93"/>
        <end position="194"/>
    </location>
</feature>
<keyword evidence="3 7" id="KW-0812">Transmembrane</keyword>
<protein>
    <submittedName>
        <fullName evidence="9">Colicin uptake protein TolQ</fullName>
    </submittedName>
</protein>
<proteinExistence type="inferred from homology"/>
<dbReference type="PANTHER" id="PTHR30625:SF11">
    <property type="entry name" value="MOTA_TOLQ_EXBB PROTON CHANNEL DOMAIN-CONTAINING PROTEIN"/>
    <property type="match status" value="1"/>
</dbReference>
<dbReference type="PANTHER" id="PTHR30625">
    <property type="entry name" value="PROTEIN TOLQ"/>
    <property type="match status" value="1"/>
</dbReference>
<evidence type="ECO:0000259" key="8">
    <source>
        <dbReference type="Pfam" id="PF01618"/>
    </source>
</evidence>
<dbReference type="GeneID" id="78456047"/>
<dbReference type="InterPro" id="IPR050790">
    <property type="entry name" value="ExbB/TolQ_transport"/>
</dbReference>
<keyword evidence="6" id="KW-0813">Transport</keyword>
<dbReference type="Pfam" id="PF01618">
    <property type="entry name" value="MotA_ExbB"/>
    <property type="match status" value="1"/>
</dbReference>
<sequence length="206" mass="23349">MMYYFKVGGPLMWILFILSLISTTVIIERLFFFFKKEKTMNRNFRKEVILAVSNRDMCRIIEICDKERNSVGCTVKKFLCRCNICDTNLKDFHQFDQIIKEIEMDEISPLEKRLHILGIIAHVAPMLGLLGTVTGMIDAFKDLSKFGAGDPTIVADSISKALITTAAGLSIAIPALVVYNLLNKRIEEIEEEIDKITTNVINIVRG</sequence>
<feature type="transmembrane region" description="Helical" evidence="7">
    <location>
        <begin position="12"/>
        <end position="34"/>
    </location>
</feature>
<keyword evidence="5 7" id="KW-0472">Membrane</keyword>
<evidence type="ECO:0000313" key="9">
    <source>
        <dbReference type="EMBL" id="SQJ02593.1"/>
    </source>
</evidence>
<dbReference type="AlphaFoldDB" id="A0AAX1TVL9"/>
<evidence type="ECO:0000313" key="10">
    <source>
        <dbReference type="Proteomes" id="UP000249008"/>
    </source>
</evidence>
<organism evidence="9 10">
    <name type="scientific">Fusobacterium ulcerans</name>
    <dbReference type="NCBI Taxonomy" id="861"/>
    <lineage>
        <taxon>Bacteria</taxon>
        <taxon>Fusobacteriati</taxon>
        <taxon>Fusobacteriota</taxon>
        <taxon>Fusobacteriia</taxon>
        <taxon>Fusobacteriales</taxon>
        <taxon>Fusobacteriaceae</taxon>
        <taxon>Fusobacterium</taxon>
    </lineage>
</organism>
<dbReference type="RefSeq" id="WP_005977294.1">
    <property type="nucleotide sequence ID" value="NZ_BAABXY010000001.1"/>
</dbReference>
<dbReference type="GO" id="GO:0005886">
    <property type="term" value="C:plasma membrane"/>
    <property type="evidence" value="ECO:0007669"/>
    <property type="project" value="UniProtKB-SubCell"/>
</dbReference>
<feature type="transmembrane region" description="Helical" evidence="7">
    <location>
        <begin position="114"/>
        <end position="137"/>
    </location>
</feature>
<comment type="subcellular location">
    <subcellularLocation>
        <location evidence="1">Cell membrane</location>
        <topology evidence="1">Multi-pass membrane protein</topology>
    </subcellularLocation>
    <subcellularLocation>
        <location evidence="6">Membrane</location>
        <topology evidence="6">Multi-pass membrane protein</topology>
    </subcellularLocation>
</comment>
<dbReference type="Proteomes" id="UP000249008">
    <property type="component" value="Chromosome 1"/>
</dbReference>
<keyword evidence="4 7" id="KW-1133">Transmembrane helix</keyword>
<gene>
    <name evidence="9" type="primary">tolQ_2</name>
    <name evidence="9" type="ORF">NCTC12112_01485</name>
</gene>
<evidence type="ECO:0000256" key="5">
    <source>
        <dbReference type="ARBA" id="ARBA00023136"/>
    </source>
</evidence>
<keyword evidence="6" id="KW-0653">Protein transport</keyword>
<dbReference type="InterPro" id="IPR002898">
    <property type="entry name" value="MotA_ExbB_proton_chnl"/>
</dbReference>
<evidence type="ECO:0000256" key="7">
    <source>
        <dbReference type="SAM" id="Phobius"/>
    </source>
</evidence>
<comment type="similarity">
    <text evidence="6">Belongs to the exbB/tolQ family.</text>
</comment>
<evidence type="ECO:0000256" key="1">
    <source>
        <dbReference type="ARBA" id="ARBA00004651"/>
    </source>
</evidence>
<accession>A0AAX1TVL9</accession>